<accession>A0A0C5K9E9</accession>
<reference evidence="1 2" key="1">
    <citation type="journal article" date="2015" name="Appl. Environ. Microbiol.">
        <title>Targeting Enterococcus faecalis Biofilms with Phage Therapy.</title>
        <authorList>
            <person name="Khalifa L."/>
            <person name="Brosh Y."/>
            <person name="Gelman D."/>
            <person name="Coppenhagen-Glazer S."/>
            <person name="Beyth S."/>
            <person name="Poradosu-Cohen R."/>
            <person name="Que Y.A."/>
            <person name="Beyth N."/>
            <person name="Hazan R."/>
        </authorList>
    </citation>
    <scope>NUCLEOTIDE SEQUENCE [LARGE SCALE GENOMIC DNA]</scope>
</reference>
<dbReference type="KEGG" id="vg:26644568"/>
<keyword evidence="2" id="KW-1185">Reference proteome</keyword>
<name>A0A0C5K9E9_9CAUD</name>
<dbReference type="RefSeq" id="YP_009218410.1">
    <property type="nucleotide sequence ID" value="NC_029009.1"/>
</dbReference>
<evidence type="ECO:0000313" key="1">
    <source>
        <dbReference type="EMBL" id="AJP61516.1"/>
    </source>
</evidence>
<proteinExistence type="predicted"/>
<protein>
    <submittedName>
        <fullName evidence="1">Uncharacterized protein</fullName>
    </submittedName>
</protein>
<dbReference type="Proteomes" id="UP000032402">
    <property type="component" value="Segment"/>
</dbReference>
<organism evidence="1 2">
    <name type="scientific">Enterococcus phage EFDG1</name>
    <dbReference type="NCBI Taxonomy" id="1597976"/>
    <lineage>
        <taxon>Viruses</taxon>
        <taxon>Duplodnaviria</taxon>
        <taxon>Heunggongvirae</taxon>
        <taxon>Uroviricota</taxon>
        <taxon>Caudoviricetes</taxon>
        <taxon>Herelleviridae</taxon>
        <taxon>Brockvirinae</taxon>
        <taxon>Schiekvirus</taxon>
        <taxon>Schiekvirus EFDG1</taxon>
    </lineage>
</organism>
<evidence type="ECO:0000313" key="2">
    <source>
        <dbReference type="Proteomes" id="UP000032402"/>
    </source>
</evidence>
<dbReference type="EMBL" id="KP339049">
    <property type="protein sequence ID" value="AJP61516.1"/>
    <property type="molecule type" value="Genomic_DNA"/>
</dbReference>
<sequence length="181" mass="21260">MEVKIDLTSGTATVIFNDSPTAIVEQYRHSISYDEVSNYRKRGHTVYYANPEYRDPYVLKDKVVGSNWKEYIDSMNELREQITLAENIGITVTNKESYEKVYKRALKQYAQLLEKGKQENKHRRLIKLLSSQDYETLVTLIETASWHLLDHYEYEHTPIPPKEQAVIDIKTKWDTISRIEG</sequence>
<dbReference type="GeneID" id="26644568"/>